<dbReference type="AlphaFoldDB" id="A0A0F6YM66"/>
<keyword evidence="3" id="KW-1185">Reference proteome</keyword>
<dbReference type="KEGG" id="samy:DB32_007490"/>
<feature type="compositionally biased region" description="Low complexity" evidence="1">
    <location>
        <begin position="42"/>
        <end position="54"/>
    </location>
</feature>
<dbReference type="STRING" id="927083.DB32_007490"/>
<evidence type="ECO:0000256" key="1">
    <source>
        <dbReference type="SAM" id="MobiDB-lite"/>
    </source>
</evidence>
<evidence type="ECO:0000313" key="2">
    <source>
        <dbReference type="EMBL" id="AKF10341.1"/>
    </source>
</evidence>
<proteinExistence type="predicted"/>
<evidence type="ECO:0000313" key="3">
    <source>
        <dbReference type="Proteomes" id="UP000034883"/>
    </source>
</evidence>
<accession>A0A0F6YM66</accession>
<name>A0A0F6YM66_9BACT</name>
<feature type="compositionally biased region" description="Basic residues" evidence="1">
    <location>
        <begin position="31"/>
        <end position="41"/>
    </location>
</feature>
<gene>
    <name evidence="2" type="ORF">DB32_007490</name>
</gene>
<protein>
    <submittedName>
        <fullName evidence="2">Uncharacterized protein</fullName>
    </submittedName>
</protein>
<reference evidence="2 3" key="1">
    <citation type="submission" date="2015-03" db="EMBL/GenBank/DDBJ databases">
        <title>Genome assembly of Sandaracinus amylolyticus DSM 53668.</title>
        <authorList>
            <person name="Sharma G."/>
            <person name="Subramanian S."/>
        </authorList>
    </citation>
    <scope>NUCLEOTIDE SEQUENCE [LARGE SCALE GENOMIC DNA]</scope>
    <source>
        <strain evidence="2 3">DSM 53668</strain>
    </source>
</reference>
<dbReference type="Proteomes" id="UP000034883">
    <property type="component" value="Chromosome"/>
</dbReference>
<feature type="compositionally biased region" description="Polar residues" evidence="1">
    <location>
        <begin position="128"/>
        <end position="138"/>
    </location>
</feature>
<dbReference type="EMBL" id="CP011125">
    <property type="protein sequence ID" value="AKF10341.1"/>
    <property type="molecule type" value="Genomic_DNA"/>
</dbReference>
<feature type="region of interest" description="Disordered" evidence="1">
    <location>
        <begin position="28"/>
        <end position="149"/>
    </location>
</feature>
<sequence length="149" mass="15709">MRSRALARTRCASRALARTRCASRALARTRCASRARSRTRCASRALAPGAAVAAGIRSSARAEPEQAGLGPRAPKRSEALPSTRKRGWGPARSVWGGGPRRRRGEGSSKTPPGKLSGLPRPSREAQRSSKTPPGSSAVFQDPPGKLSDT</sequence>
<organism evidence="2 3">
    <name type="scientific">Sandaracinus amylolyticus</name>
    <dbReference type="NCBI Taxonomy" id="927083"/>
    <lineage>
        <taxon>Bacteria</taxon>
        <taxon>Pseudomonadati</taxon>
        <taxon>Myxococcota</taxon>
        <taxon>Polyangia</taxon>
        <taxon>Polyangiales</taxon>
        <taxon>Sandaracinaceae</taxon>
        <taxon>Sandaracinus</taxon>
    </lineage>
</organism>